<protein>
    <recommendedName>
        <fullName evidence="4">DUF1275 domain-containing protein</fullName>
    </recommendedName>
</protein>
<dbReference type="Pfam" id="PF06912">
    <property type="entry name" value="DUF1275"/>
    <property type="match status" value="1"/>
</dbReference>
<dbReference type="AlphaFoldDB" id="A0A1Z5IEJ3"/>
<feature type="transmembrane region" description="Helical" evidence="1">
    <location>
        <begin position="91"/>
        <end position="109"/>
    </location>
</feature>
<proteinExistence type="predicted"/>
<dbReference type="InterPro" id="IPR010699">
    <property type="entry name" value="DUF1275"/>
</dbReference>
<evidence type="ECO:0000313" key="3">
    <source>
        <dbReference type="Proteomes" id="UP000198374"/>
    </source>
</evidence>
<keyword evidence="3" id="KW-1185">Reference proteome</keyword>
<comment type="caution">
    <text evidence="2">The sequence shown here is derived from an EMBL/GenBank/DDBJ whole genome shotgun (WGS) entry which is preliminary data.</text>
</comment>
<keyword evidence="1" id="KW-0472">Membrane</keyword>
<evidence type="ECO:0000256" key="1">
    <source>
        <dbReference type="SAM" id="Phobius"/>
    </source>
</evidence>
<dbReference type="OrthoDB" id="7057004at2"/>
<dbReference type="PANTHER" id="PTHR37314:SF4">
    <property type="entry name" value="UPF0700 TRANSMEMBRANE PROTEIN YOAK"/>
    <property type="match status" value="1"/>
</dbReference>
<dbReference type="PANTHER" id="PTHR37314">
    <property type="entry name" value="SLR0142 PROTEIN"/>
    <property type="match status" value="1"/>
</dbReference>
<accession>A0A1Z5IEJ3</accession>
<feature type="transmembrane region" description="Helical" evidence="1">
    <location>
        <begin position="199"/>
        <end position="218"/>
    </location>
</feature>
<name>A0A1Z5IEJ3_9LACO</name>
<dbReference type="EMBL" id="BCMF01000009">
    <property type="protein sequence ID" value="GAW99870.1"/>
    <property type="molecule type" value="Genomic_DNA"/>
</dbReference>
<evidence type="ECO:0000313" key="2">
    <source>
        <dbReference type="EMBL" id="GAW99870.1"/>
    </source>
</evidence>
<feature type="transmembrane region" description="Helical" evidence="1">
    <location>
        <begin position="172"/>
        <end position="193"/>
    </location>
</feature>
<organism evidence="2 3">
    <name type="scientific">Secundilactobacillus mixtipabuli</name>
    <dbReference type="NCBI Taxonomy" id="1435342"/>
    <lineage>
        <taxon>Bacteria</taxon>
        <taxon>Bacillati</taxon>
        <taxon>Bacillota</taxon>
        <taxon>Bacilli</taxon>
        <taxon>Lactobacillales</taxon>
        <taxon>Lactobacillaceae</taxon>
        <taxon>Secundilactobacillus</taxon>
    </lineage>
</organism>
<gene>
    <name evidence="2" type="ORF">IWT30_01850</name>
</gene>
<evidence type="ECO:0008006" key="4">
    <source>
        <dbReference type="Google" id="ProtNLM"/>
    </source>
</evidence>
<keyword evidence="1" id="KW-0812">Transmembrane</keyword>
<feature type="transmembrane region" description="Helical" evidence="1">
    <location>
        <begin position="115"/>
        <end position="132"/>
    </location>
</feature>
<dbReference type="Proteomes" id="UP000198374">
    <property type="component" value="Unassembled WGS sequence"/>
</dbReference>
<sequence length="226" mass="25303">MTTNRASFSWLTFLATFSMGAVDAYTYIAHNETFASAQTGNLVVFAVKFARGGFGQAWVCLPIWFGFALGCFVAQAALSWLNNKRDLRQRYLWLMSIVVVTLLITALGQKWFSELVLIFILGWLSGYELTSFREVKNTTVNNGIMTGNTKNMMVALYHWLVEHDQVSRSKCLWLLATLATFVVGASLSAMICMKMSSDIIMWAVLVLNAAGLLTIYLTSRFRNSAQ</sequence>
<reference evidence="2 3" key="1">
    <citation type="submission" date="2015-11" db="EMBL/GenBank/DDBJ databases">
        <title>Draft genome sequences of new species of the genus Lactobacillus isolated from orchardgrass silage.</title>
        <authorList>
            <person name="Tohno M."/>
            <person name="Tanizawa Y."/>
            <person name="Arita M."/>
        </authorList>
    </citation>
    <scope>NUCLEOTIDE SEQUENCE [LARGE SCALE GENOMIC DNA]</scope>
    <source>
        <strain evidence="2 3">IWT30</strain>
    </source>
</reference>
<dbReference type="RefSeq" id="WP_089109662.1">
    <property type="nucleotide sequence ID" value="NZ_BCMF01000009.1"/>
</dbReference>
<keyword evidence="1" id="KW-1133">Transmembrane helix</keyword>
<feature type="transmembrane region" description="Helical" evidence="1">
    <location>
        <begin position="56"/>
        <end position="79"/>
    </location>
</feature>